<dbReference type="SMART" id="SM00228">
    <property type="entry name" value="PDZ"/>
    <property type="match status" value="1"/>
</dbReference>
<evidence type="ECO:0000313" key="8">
    <source>
        <dbReference type="EMBL" id="RSU08126.1"/>
    </source>
</evidence>
<dbReference type="InterPro" id="IPR036365">
    <property type="entry name" value="PGBD-like_sf"/>
</dbReference>
<reference evidence="8 9" key="1">
    <citation type="submission" date="2017-05" db="EMBL/GenBank/DDBJ databases">
        <title>Vagococcus spp. assemblies.</title>
        <authorList>
            <person name="Gulvik C.A."/>
        </authorList>
    </citation>
    <scope>NUCLEOTIDE SEQUENCE [LARGE SCALE GENOMIC DNA]</scope>
    <source>
        <strain evidence="8 9">DSM 24756</strain>
    </source>
</reference>
<evidence type="ECO:0000313" key="9">
    <source>
        <dbReference type="Proteomes" id="UP000288669"/>
    </source>
</evidence>
<evidence type="ECO:0000256" key="3">
    <source>
        <dbReference type="ARBA" id="ARBA00022801"/>
    </source>
</evidence>
<dbReference type="CDD" id="cd07560">
    <property type="entry name" value="Peptidase_S41_CPP"/>
    <property type="match status" value="1"/>
</dbReference>
<dbReference type="InterPro" id="IPR004447">
    <property type="entry name" value="Peptidase_S41A"/>
</dbReference>
<dbReference type="Pfam" id="PF22694">
    <property type="entry name" value="CtpB_N-like"/>
    <property type="match status" value="1"/>
</dbReference>
<sequence>MKNKKVSFNQYIISLIAVAIIAIIGTYLVLDKQVRAIQAENKVQETTLTSNDLKKIDTLYSQIKANYVGKVSKTKLINGALKGMTSALDDPYTVYMDSTESEDLNNTISSSFEGIGATLSLQNELPTIAQAPIKGSPAEKANLKAGDVIMKIDGQSTKGQTLTQDVSKIRGKKGTSVTLNIQRGDENFDVKITRDTIPVDTVYANIDATNKEIGNIKITTFSENTYTELKAAIKKLREAGAKSFVLDVRQNPGGLLDQVEKMASMFLKDGQTIVQFEDKNGAKTVAKASSELDGGQKVTEPVVVLVDDGSASAAEIFAAALNQSAGDKLIGKKTFGKGTVQQVLSETDKSELKITIMKWLTPSGDWIHKKGITPTIEADYPDYAYLTPIDKTKTYKQGDSNTSVKNINAMLKALGYLQVQPSDVYDENTKNAVAKFQTDNSFTSNGETTSETATKLEQNLAKLIGENDQAYKAALKELTK</sequence>
<comment type="similarity">
    <text evidence="1 5">Belongs to the peptidase S41A family.</text>
</comment>
<dbReference type="EMBL" id="NGJZ01000001">
    <property type="protein sequence ID" value="RSU08126.1"/>
    <property type="molecule type" value="Genomic_DNA"/>
</dbReference>
<dbReference type="GO" id="GO:0004175">
    <property type="term" value="F:endopeptidase activity"/>
    <property type="evidence" value="ECO:0007669"/>
    <property type="project" value="TreeGrafter"/>
</dbReference>
<dbReference type="InterPro" id="IPR029045">
    <property type="entry name" value="ClpP/crotonase-like_dom_sf"/>
</dbReference>
<dbReference type="InterPro" id="IPR036366">
    <property type="entry name" value="PGBDSf"/>
</dbReference>
<keyword evidence="9" id="KW-1185">Reference proteome</keyword>
<dbReference type="Gene3D" id="1.10.101.10">
    <property type="entry name" value="PGBD-like superfamily/PGBD"/>
    <property type="match status" value="1"/>
</dbReference>
<dbReference type="GO" id="GO:0006508">
    <property type="term" value="P:proteolysis"/>
    <property type="evidence" value="ECO:0007669"/>
    <property type="project" value="UniProtKB-KW"/>
</dbReference>
<dbReference type="Gene3D" id="2.30.42.10">
    <property type="match status" value="1"/>
</dbReference>
<dbReference type="InterPro" id="IPR041489">
    <property type="entry name" value="PDZ_6"/>
</dbReference>
<keyword evidence="3 5" id="KW-0378">Hydrolase</keyword>
<dbReference type="InterPro" id="IPR055210">
    <property type="entry name" value="CtpA/B_N"/>
</dbReference>
<dbReference type="Gene3D" id="3.30.750.44">
    <property type="match status" value="1"/>
</dbReference>
<dbReference type="GO" id="GO:0008236">
    <property type="term" value="F:serine-type peptidase activity"/>
    <property type="evidence" value="ECO:0007669"/>
    <property type="project" value="UniProtKB-KW"/>
</dbReference>
<dbReference type="Proteomes" id="UP000288669">
    <property type="component" value="Unassembled WGS sequence"/>
</dbReference>
<keyword evidence="6" id="KW-1133">Transmembrane helix</keyword>
<dbReference type="RefSeq" id="WP_126822420.1">
    <property type="nucleotide sequence ID" value="NZ_JBHLWU010000001.1"/>
</dbReference>
<keyword evidence="2 5" id="KW-0645">Protease</keyword>
<dbReference type="SMART" id="SM00245">
    <property type="entry name" value="TSPc"/>
    <property type="match status" value="1"/>
</dbReference>
<dbReference type="Pfam" id="PF17820">
    <property type="entry name" value="PDZ_6"/>
    <property type="match status" value="1"/>
</dbReference>
<dbReference type="GO" id="GO:0030288">
    <property type="term" value="C:outer membrane-bounded periplasmic space"/>
    <property type="evidence" value="ECO:0007669"/>
    <property type="project" value="TreeGrafter"/>
</dbReference>
<gene>
    <name evidence="8" type="ORF">CBF30_02455</name>
</gene>
<evidence type="ECO:0000256" key="2">
    <source>
        <dbReference type="ARBA" id="ARBA00022670"/>
    </source>
</evidence>
<name>A0A430AJ36_9ENTE</name>
<feature type="domain" description="PDZ" evidence="7">
    <location>
        <begin position="93"/>
        <end position="185"/>
    </location>
</feature>
<dbReference type="SUPFAM" id="SSF52096">
    <property type="entry name" value="ClpP/crotonase"/>
    <property type="match status" value="1"/>
</dbReference>
<evidence type="ECO:0000259" key="7">
    <source>
        <dbReference type="PROSITE" id="PS50106"/>
    </source>
</evidence>
<dbReference type="SUPFAM" id="SSF50156">
    <property type="entry name" value="PDZ domain-like"/>
    <property type="match status" value="1"/>
</dbReference>
<feature type="transmembrane region" description="Helical" evidence="6">
    <location>
        <begin position="12"/>
        <end position="30"/>
    </location>
</feature>
<dbReference type="InterPro" id="IPR036034">
    <property type="entry name" value="PDZ_sf"/>
</dbReference>
<dbReference type="Gene3D" id="3.90.226.10">
    <property type="entry name" value="2-enoyl-CoA Hydratase, Chain A, domain 1"/>
    <property type="match status" value="1"/>
</dbReference>
<keyword evidence="6" id="KW-0812">Transmembrane</keyword>
<organism evidence="8 9">
    <name type="scientific">Vagococcus entomophilus</name>
    <dbReference type="NCBI Taxonomy" id="1160095"/>
    <lineage>
        <taxon>Bacteria</taxon>
        <taxon>Bacillati</taxon>
        <taxon>Bacillota</taxon>
        <taxon>Bacilli</taxon>
        <taxon>Lactobacillales</taxon>
        <taxon>Enterococcaceae</taxon>
        <taxon>Vagococcus</taxon>
    </lineage>
</organism>
<dbReference type="PANTHER" id="PTHR32060">
    <property type="entry name" value="TAIL-SPECIFIC PROTEASE"/>
    <property type="match status" value="1"/>
</dbReference>
<accession>A0A430AJ36</accession>
<dbReference type="CDD" id="cd06782">
    <property type="entry name" value="cpPDZ_CPP-like"/>
    <property type="match status" value="1"/>
</dbReference>
<keyword evidence="6" id="KW-0472">Membrane</keyword>
<dbReference type="InterPro" id="IPR002477">
    <property type="entry name" value="Peptidoglycan-bd-like"/>
</dbReference>
<dbReference type="NCBIfam" id="TIGR00225">
    <property type="entry name" value="prc"/>
    <property type="match status" value="1"/>
</dbReference>
<dbReference type="PROSITE" id="PS50106">
    <property type="entry name" value="PDZ"/>
    <property type="match status" value="1"/>
</dbReference>
<dbReference type="Pfam" id="PF01471">
    <property type="entry name" value="PG_binding_1"/>
    <property type="match status" value="1"/>
</dbReference>
<dbReference type="GO" id="GO:0007165">
    <property type="term" value="P:signal transduction"/>
    <property type="evidence" value="ECO:0007669"/>
    <property type="project" value="TreeGrafter"/>
</dbReference>
<evidence type="ECO:0000256" key="6">
    <source>
        <dbReference type="SAM" id="Phobius"/>
    </source>
</evidence>
<dbReference type="SUPFAM" id="SSF47090">
    <property type="entry name" value="PGBD-like"/>
    <property type="match status" value="1"/>
</dbReference>
<dbReference type="InterPro" id="IPR005151">
    <property type="entry name" value="Tail-specific_protease"/>
</dbReference>
<dbReference type="FunFam" id="2.30.42.10:FF:000063">
    <property type="entry name" value="Peptidase, S41 family"/>
    <property type="match status" value="1"/>
</dbReference>
<evidence type="ECO:0000256" key="4">
    <source>
        <dbReference type="ARBA" id="ARBA00022825"/>
    </source>
</evidence>
<dbReference type="InterPro" id="IPR001478">
    <property type="entry name" value="PDZ"/>
</dbReference>
<dbReference type="Pfam" id="PF03572">
    <property type="entry name" value="Peptidase_S41"/>
    <property type="match status" value="1"/>
</dbReference>
<proteinExistence type="inferred from homology"/>
<dbReference type="OrthoDB" id="9812068at2"/>
<keyword evidence="4 5" id="KW-0720">Serine protease</keyword>
<dbReference type="AlphaFoldDB" id="A0A430AJ36"/>
<evidence type="ECO:0000256" key="1">
    <source>
        <dbReference type="ARBA" id="ARBA00009179"/>
    </source>
</evidence>
<evidence type="ECO:0000256" key="5">
    <source>
        <dbReference type="RuleBase" id="RU004404"/>
    </source>
</evidence>
<dbReference type="PANTHER" id="PTHR32060:SF30">
    <property type="entry name" value="CARBOXY-TERMINAL PROCESSING PROTEASE CTPA"/>
    <property type="match status" value="1"/>
</dbReference>
<comment type="caution">
    <text evidence="8">The sequence shown here is derived from an EMBL/GenBank/DDBJ whole genome shotgun (WGS) entry which is preliminary data.</text>
</comment>
<protein>
    <submittedName>
        <fullName evidence="8">Peptidase S41</fullName>
    </submittedName>
</protein>